<reference evidence="1 2" key="1">
    <citation type="journal article" date="2022" name="Hortic Res">
        <title>A haplotype resolved chromosomal level avocado genome allows analysis of novel avocado genes.</title>
        <authorList>
            <person name="Nath O."/>
            <person name="Fletcher S.J."/>
            <person name="Hayward A."/>
            <person name="Shaw L.M."/>
            <person name="Masouleh A.K."/>
            <person name="Furtado A."/>
            <person name="Henry R.J."/>
            <person name="Mitter N."/>
        </authorList>
    </citation>
    <scope>NUCLEOTIDE SEQUENCE [LARGE SCALE GENOMIC DNA]</scope>
    <source>
        <strain evidence="2">cv. Hass</strain>
    </source>
</reference>
<gene>
    <name evidence="1" type="ORF">MRB53_033272</name>
</gene>
<protein>
    <submittedName>
        <fullName evidence="1">Uncharacterized protein</fullName>
    </submittedName>
</protein>
<organism evidence="1 2">
    <name type="scientific">Persea americana</name>
    <name type="common">Avocado</name>
    <dbReference type="NCBI Taxonomy" id="3435"/>
    <lineage>
        <taxon>Eukaryota</taxon>
        <taxon>Viridiplantae</taxon>
        <taxon>Streptophyta</taxon>
        <taxon>Embryophyta</taxon>
        <taxon>Tracheophyta</taxon>
        <taxon>Spermatophyta</taxon>
        <taxon>Magnoliopsida</taxon>
        <taxon>Magnoliidae</taxon>
        <taxon>Laurales</taxon>
        <taxon>Lauraceae</taxon>
        <taxon>Persea</taxon>
    </lineage>
</organism>
<comment type="caution">
    <text evidence="1">The sequence shown here is derived from an EMBL/GenBank/DDBJ whole genome shotgun (WGS) entry which is preliminary data.</text>
</comment>
<keyword evidence="2" id="KW-1185">Reference proteome</keyword>
<accession>A0ACC2KUH5</accession>
<evidence type="ECO:0000313" key="2">
    <source>
        <dbReference type="Proteomes" id="UP001234297"/>
    </source>
</evidence>
<dbReference type="EMBL" id="CM056819">
    <property type="protein sequence ID" value="KAJ8624742.1"/>
    <property type="molecule type" value="Genomic_DNA"/>
</dbReference>
<sequence length="784" mass="85806">MGVHRHWLGDALSISLFRKEYKVPATVEVRPDGPDDGTIYSDGWMPFWLVAVVEGGVRFPLHPLLRECLREWGLSPCQLLPNGYKIIMGTVRLNESLSINLGVSDIEEAYDLCKSAEGHTYYLRLRLHRTAFVTALEDSYKYAGEDRVFVRGAWEFGEAEPSTTALIPRKLGVPPSFRQRRELARRNRWKVNSDWHEKVRKYRGHHCRAAYSLLGYTPYYKSFLAPRRATGIDSVLHGEGTGPATEQTEAPIPEAVTVAIPSGIPVESGGRSPVREPAATKRAETGRRRQRQKFVVSSESRSTSSSEESEVEMLRGRRKRFVAEDLAAAAFGETGESSAPSRGADVTRSTSAAAAAVVPAPETETVPEATDDAQSGIPAAAEVGASAPATIFEESHSDLGRGDTTEVVEERRPEKRPRVVAPSASEPAMSIGGSAAPSDFIPWRPDIEGVLGRQLAESDRAVRPEVVVALGRACALPQDMARWAQMDNESLLMSSMRSLVAVCTRLTRSFSVSALFHVVKILFSLQLLQKCQTGMGRLDAAEARVADWATEKEELLKSLAARDATLEEEAKKKEDLLAELDAARALAEHLKEEAKQAVDQNVQLSWKLDEVRLASSRREEDMKMLRGTNSRLISERKLAERRLEMALDGKATELARALKDQEAKLREEYLAEHESVMNEEVSKLAADYKAQLPGIREKAWALGWKAALRRVGVPPDSPIFQNSPRFPRSDSELRAVSGIAPVPLASEVPPAPAAPAPPAVPEVAPAVPSESAAGTNCNKGAAAP</sequence>
<evidence type="ECO:0000313" key="1">
    <source>
        <dbReference type="EMBL" id="KAJ8624742.1"/>
    </source>
</evidence>
<proteinExistence type="predicted"/>
<name>A0ACC2KUH5_PERAE</name>
<dbReference type="Proteomes" id="UP001234297">
    <property type="component" value="Chromosome 11"/>
</dbReference>